<evidence type="ECO:0000256" key="2">
    <source>
        <dbReference type="ARBA" id="ARBA00023027"/>
    </source>
</evidence>
<gene>
    <name evidence="5" type="ORF">SAMN04488519_108105</name>
</gene>
<dbReference type="RefSeq" id="WP_091654864.1">
    <property type="nucleotide sequence ID" value="NZ_FOVW01000008.1"/>
</dbReference>
<evidence type="ECO:0000259" key="3">
    <source>
        <dbReference type="Pfam" id="PF01232"/>
    </source>
</evidence>
<dbReference type="Gene3D" id="1.10.1040.10">
    <property type="entry name" value="N-(1-d-carboxylethyl)-l-norvaline Dehydrogenase, domain 2"/>
    <property type="match status" value="1"/>
</dbReference>
<accession>A0A1I5I651</accession>
<dbReference type="InterPro" id="IPR013131">
    <property type="entry name" value="Mannitol_DH_N"/>
</dbReference>
<evidence type="ECO:0000259" key="4">
    <source>
        <dbReference type="Pfam" id="PF08125"/>
    </source>
</evidence>
<dbReference type="InterPro" id="IPR008927">
    <property type="entry name" value="6-PGluconate_DH-like_C_sf"/>
</dbReference>
<dbReference type="STRING" id="226506.SAMN04488519_108105"/>
<evidence type="ECO:0000313" key="6">
    <source>
        <dbReference type="Proteomes" id="UP000199564"/>
    </source>
</evidence>
<dbReference type="NCBIfam" id="NF002969">
    <property type="entry name" value="PRK03643.1"/>
    <property type="match status" value="1"/>
</dbReference>
<organism evidence="5 6">
    <name type="scientific">Algoriphagus ornithinivorans</name>
    <dbReference type="NCBI Taxonomy" id="226506"/>
    <lineage>
        <taxon>Bacteria</taxon>
        <taxon>Pseudomonadati</taxon>
        <taxon>Bacteroidota</taxon>
        <taxon>Cytophagia</taxon>
        <taxon>Cytophagales</taxon>
        <taxon>Cyclobacteriaceae</taxon>
        <taxon>Algoriphagus</taxon>
    </lineage>
</organism>
<feature type="domain" description="Mannitol dehydrogenase N-terminal" evidence="3">
    <location>
        <begin position="17"/>
        <end position="261"/>
    </location>
</feature>
<keyword evidence="2" id="KW-0520">NAD</keyword>
<dbReference type="SUPFAM" id="SSF48179">
    <property type="entry name" value="6-phosphogluconate dehydrogenase C-terminal domain-like"/>
    <property type="match status" value="1"/>
</dbReference>
<dbReference type="InterPro" id="IPR013328">
    <property type="entry name" value="6PGD_dom2"/>
</dbReference>
<evidence type="ECO:0000313" key="5">
    <source>
        <dbReference type="EMBL" id="SFO55997.1"/>
    </source>
</evidence>
<dbReference type="Gene3D" id="3.40.50.720">
    <property type="entry name" value="NAD(P)-binding Rossmann-like Domain"/>
    <property type="match status" value="1"/>
</dbReference>
<dbReference type="GO" id="GO:0019698">
    <property type="term" value="P:D-galacturonate catabolic process"/>
    <property type="evidence" value="ECO:0007669"/>
    <property type="project" value="TreeGrafter"/>
</dbReference>
<feature type="domain" description="Mannitol dehydrogenase C-terminal" evidence="4">
    <location>
        <begin position="271"/>
        <end position="463"/>
    </location>
</feature>
<dbReference type="Proteomes" id="UP000199564">
    <property type="component" value="Unassembled WGS sequence"/>
</dbReference>
<dbReference type="PANTHER" id="PTHR30524:SF0">
    <property type="entry name" value="ALTRONATE OXIDOREDUCTASE-RELATED"/>
    <property type="match status" value="1"/>
</dbReference>
<dbReference type="Pfam" id="PF08125">
    <property type="entry name" value="Mannitol_dh_C"/>
    <property type="match status" value="1"/>
</dbReference>
<name>A0A1I5I651_9BACT</name>
<dbReference type="EMBL" id="FOVW01000008">
    <property type="protein sequence ID" value="SFO55997.1"/>
    <property type="molecule type" value="Genomic_DNA"/>
</dbReference>
<keyword evidence="6" id="KW-1185">Reference proteome</keyword>
<evidence type="ECO:0000256" key="1">
    <source>
        <dbReference type="ARBA" id="ARBA00023002"/>
    </source>
</evidence>
<dbReference type="GO" id="GO:0009026">
    <property type="term" value="F:tagaturonate reductase activity"/>
    <property type="evidence" value="ECO:0007669"/>
    <property type="project" value="TreeGrafter"/>
</dbReference>
<dbReference type="GO" id="GO:0005829">
    <property type="term" value="C:cytosol"/>
    <property type="evidence" value="ECO:0007669"/>
    <property type="project" value="TreeGrafter"/>
</dbReference>
<proteinExistence type="predicted"/>
<dbReference type="PANTHER" id="PTHR30524">
    <property type="entry name" value="MANNITOL-1-PHOSPHATE 5-DEHYDROGENASE"/>
    <property type="match status" value="1"/>
</dbReference>
<dbReference type="GO" id="GO:0008926">
    <property type="term" value="F:mannitol-1-phosphate 5-dehydrogenase activity"/>
    <property type="evidence" value="ECO:0007669"/>
    <property type="project" value="TreeGrafter"/>
</dbReference>
<dbReference type="GO" id="GO:0019592">
    <property type="term" value="P:mannitol catabolic process"/>
    <property type="evidence" value="ECO:0007669"/>
    <property type="project" value="TreeGrafter"/>
</dbReference>
<dbReference type="SUPFAM" id="SSF51735">
    <property type="entry name" value="NAD(P)-binding Rossmann-fold domains"/>
    <property type="match status" value="1"/>
</dbReference>
<dbReference type="Pfam" id="PF01232">
    <property type="entry name" value="Mannitol_dh"/>
    <property type="match status" value="1"/>
</dbReference>
<dbReference type="InterPro" id="IPR013118">
    <property type="entry name" value="Mannitol_DH_C"/>
</dbReference>
<keyword evidence="1" id="KW-0560">Oxidoreductase</keyword>
<dbReference type="AlphaFoldDB" id="A0A1I5I651"/>
<sequence>MKPLNRSLITTQSFPIKILQFGNGNFIRGFLDWMVQKTIDQGYFKGGIHTVQIHSSAVDQRMLEQNCLFHVAEMGIYEQKKIQQYSLISCVKNYSSIFDSYDAFLQLAENPDLEFIFSNTTEAGIEFDPNDSDFTSLPKTFPGKLTALLYRRFQEYERPHKPLGIIPLELLENNGDLLKYCVLKYAELWGLSDAFIQWLDSYCIFCNTLVDRIVPGYPMNKAIEIQQEIGFEDKLLVQAEPYYFLAIEEAEKLKNQLGWEKAGLNVKFVKDISPYRLRKVRILNGAHTAIVPFAYLSGCRTVRESINDERIGQWIRELIFQEIIPSMDLEESELKIYAKAILERFENPFLEHQLESIALNSISKFRVRVLPSILGYHKKFQKWPEHLLFAFAALILFYKGNNQGKALPLKDNPEILEFFLRSWNLENRLESVQEILQNQNLWGQDLSMLPSLKESLFQALKKLELELNCSEG</sequence>
<protein>
    <submittedName>
        <fullName evidence="5">Tagaturonate reductase</fullName>
    </submittedName>
</protein>
<reference evidence="6" key="1">
    <citation type="submission" date="2016-10" db="EMBL/GenBank/DDBJ databases">
        <authorList>
            <person name="Varghese N."/>
            <person name="Submissions S."/>
        </authorList>
    </citation>
    <scope>NUCLEOTIDE SEQUENCE [LARGE SCALE GENOMIC DNA]</scope>
    <source>
        <strain evidence="6">DSM 15282</strain>
    </source>
</reference>
<dbReference type="InterPro" id="IPR036291">
    <property type="entry name" value="NAD(P)-bd_dom_sf"/>
</dbReference>